<comment type="subcellular location">
    <subcellularLocation>
        <location evidence="1">Membrane</location>
        <topology evidence="1">Multi-pass membrane protein</topology>
    </subcellularLocation>
</comment>
<dbReference type="EMBL" id="CP091430">
    <property type="protein sequence ID" value="UVI29352.1"/>
    <property type="molecule type" value="Genomic_DNA"/>
</dbReference>
<evidence type="ECO:0000256" key="1">
    <source>
        <dbReference type="ARBA" id="ARBA00004141"/>
    </source>
</evidence>
<dbReference type="RefSeq" id="WP_258385441.1">
    <property type="nucleotide sequence ID" value="NZ_CP091430.1"/>
</dbReference>
<evidence type="ECO:0000259" key="9">
    <source>
        <dbReference type="Pfam" id="PF04893"/>
    </source>
</evidence>
<feature type="transmembrane region" description="Helical" evidence="8">
    <location>
        <begin position="596"/>
        <end position="616"/>
    </location>
</feature>
<dbReference type="Gene3D" id="2.40.10.500">
    <property type="match status" value="1"/>
</dbReference>
<evidence type="ECO:0000256" key="2">
    <source>
        <dbReference type="ARBA" id="ARBA00022692"/>
    </source>
</evidence>
<dbReference type="PANTHER" id="PTHR10680">
    <property type="entry name" value="PEPTIDYL-GLYCINE ALPHA-AMIDATING MONOOXYGENASE"/>
    <property type="match status" value="1"/>
</dbReference>
<keyword evidence="4" id="KW-0677">Repeat</keyword>
<feature type="transmembrane region" description="Helical" evidence="8">
    <location>
        <begin position="563"/>
        <end position="584"/>
    </location>
</feature>
<gene>
    <name evidence="10" type="ORF">L1F29_28650</name>
</gene>
<dbReference type="CDD" id="cd05819">
    <property type="entry name" value="NHL"/>
    <property type="match status" value="1"/>
</dbReference>
<dbReference type="InterPro" id="IPR001258">
    <property type="entry name" value="NHL_repeat"/>
</dbReference>
<evidence type="ECO:0000256" key="5">
    <source>
        <dbReference type="ARBA" id="ARBA00022989"/>
    </source>
</evidence>
<dbReference type="SUPFAM" id="SSF48452">
    <property type="entry name" value="TPR-like"/>
    <property type="match status" value="1"/>
</dbReference>
<proteinExistence type="predicted"/>
<evidence type="ECO:0000256" key="8">
    <source>
        <dbReference type="SAM" id="Phobius"/>
    </source>
</evidence>
<dbReference type="Gene3D" id="2.120.10.30">
    <property type="entry name" value="TolB, C-terminal domain"/>
    <property type="match status" value="1"/>
</dbReference>
<evidence type="ECO:0000313" key="10">
    <source>
        <dbReference type="EMBL" id="UVI29352.1"/>
    </source>
</evidence>
<accession>A0ABY5S935</accession>
<sequence length="700" mass="78621">MKQTLSKWMIGMGLVCLLSLAIGPVKAGAEVPYRTFFEDSEGHSIPTRPAYTPAGVVAKDIYIDNGKGELVYSPLKKPQDLFIDGSDRLYIADTDNDRIVQFDADGVFLREITLPESPLKRPQGVFAAENGDIYIADTGNKRVVRLDKQLKLLQEYARPQSSLINETFIYEPTNMVVDGRGFVYVVSKGSYQGVVQFEPEGEFFGFFGANATEVKAMDVIRKLLYTKEQLSRQVRLLPPIIRNIEIDRQGFIYTVSGSSKEQVKKLNVRSENVWKELSFGEKVVMSPEERDKVVQLTDLSVDADGNMTVIDKSLNVVSQYDASGKLQFFWKSPSSQAAIAGLNQSPVAVATNSRNELFILDDALNLVQKLKPTPLGSAIHQAFMLSQGGKYKESESYWEEVIKLNALFSPAYYGMAQAAFNEGDYEQAIGLYKLARHGQGYSDSYWQLRLIWFQKHFPLIANSMLLSLAVFLIAARLQRKYKVSLLYGLRWGWLRQTLVSQLKHAFYILKHPLDGFSDLRFLNRGGYISAFLLLGSTVTVLLVKTYYTGFSFNPKPAADINGGFIMTGFLVSWTSWVVCNYLIGSIQQGEARFKDVFVGSSYALFPFVLLGLPLALVSNVLTLSEGSIYQFIEWGALAWCGMLFFWKIQSLQNYSVGETVVNILLTLLAMVILWVLIFIVFGLASELVGFIYTIYQEVTK</sequence>
<evidence type="ECO:0000256" key="4">
    <source>
        <dbReference type="ARBA" id="ARBA00022737"/>
    </source>
</evidence>
<dbReference type="Pfam" id="PF01436">
    <property type="entry name" value="NHL"/>
    <property type="match status" value="1"/>
</dbReference>
<dbReference type="Gene3D" id="1.25.40.10">
    <property type="entry name" value="Tetratricopeptide repeat domain"/>
    <property type="match status" value="1"/>
</dbReference>
<feature type="transmembrane region" description="Helical" evidence="8">
    <location>
        <begin position="628"/>
        <end position="648"/>
    </location>
</feature>
<dbReference type="SUPFAM" id="SSF101898">
    <property type="entry name" value="NHL repeat"/>
    <property type="match status" value="1"/>
</dbReference>
<dbReference type="Proteomes" id="UP001057877">
    <property type="component" value="Chromosome"/>
</dbReference>
<evidence type="ECO:0000256" key="7">
    <source>
        <dbReference type="ARBA" id="ARBA00023180"/>
    </source>
</evidence>
<feature type="domain" description="Yip1" evidence="9">
    <location>
        <begin position="507"/>
        <end position="677"/>
    </location>
</feature>
<keyword evidence="3" id="KW-0732">Signal</keyword>
<dbReference type="InterPro" id="IPR006977">
    <property type="entry name" value="Yip1_dom"/>
</dbReference>
<dbReference type="Pfam" id="PF04893">
    <property type="entry name" value="Yip1"/>
    <property type="match status" value="1"/>
</dbReference>
<keyword evidence="6 8" id="KW-0472">Membrane</keyword>
<dbReference type="InterPro" id="IPR011990">
    <property type="entry name" value="TPR-like_helical_dom_sf"/>
</dbReference>
<keyword evidence="7" id="KW-0325">Glycoprotein</keyword>
<organism evidence="10 11">
    <name type="scientific">Paenibacillus spongiae</name>
    <dbReference type="NCBI Taxonomy" id="2909671"/>
    <lineage>
        <taxon>Bacteria</taxon>
        <taxon>Bacillati</taxon>
        <taxon>Bacillota</taxon>
        <taxon>Bacilli</taxon>
        <taxon>Bacillales</taxon>
        <taxon>Paenibacillaceae</taxon>
        <taxon>Paenibacillus</taxon>
    </lineage>
</organism>
<reference evidence="10" key="1">
    <citation type="submission" date="2022-01" db="EMBL/GenBank/DDBJ databases">
        <title>Paenibacillus spongiae sp. nov., isolated from marine sponge.</title>
        <authorList>
            <person name="Li Z."/>
            <person name="Zhang M."/>
        </authorList>
    </citation>
    <scope>NUCLEOTIDE SEQUENCE</scope>
    <source>
        <strain evidence="10">PHS-Z3</strain>
    </source>
</reference>
<feature type="transmembrane region" description="Helical" evidence="8">
    <location>
        <begin position="660"/>
        <end position="684"/>
    </location>
</feature>
<dbReference type="PANTHER" id="PTHR10680:SF14">
    <property type="entry name" value="PEPTIDYL-GLYCINE ALPHA-AMIDATING MONOOXYGENASE"/>
    <property type="match status" value="1"/>
</dbReference>
<evidence type="ECO:0000313" key="11">
    <source>
        <dbReference type="Proteomes" id="UP001057877"/>
    </source>
</evidence>
<evidence type="ECO:0000256" key="3">
    <source>
        <dbReference type="ARBA" id="ARBA00022729"/>
    </source>
</evidence>
<evidence type="ECO:0000256" key="6">
    <source>
        <dbReference type="ARBA" id="ARBA00023136"/>
    </source>
</evidence>
<keyword evidence="2 8" id="KW-0812">Transmembrane</keyword>
<dbReference type="InterPro" id="IPR011042">
    <property type="entry name" value="6-blade_b-propeller_TolB-like"/>
</dbReference>
<protein>
    <submittedName>
        <fullName evidence="10">PknD</fullName>
    </submittedName>
</protein>
<feature type="transmembrane region" description="Helical" evidence="8">
    <location>
        <begin position="525"/>
        <end position="543"/>
    </location>
</feature>
<keyword evidence="5 8" id="KW-1133">Transmembrane helix</keyword>
<name>A0ABY5S935_9BACL</name>
<keyword evidence="11" id="KW-1185">Reference proteome</keyword>
<feature type="transmembrane region" description="Helical" evidence="8">
    <location>
        <begin position="457"/>
        <end position="475"/>
    </location>
</feature>